<dbReference type="PANTHER" id="PTHR20858:SF17">
    <property type="entry name" value="HYDROXYMETHYLPYRIMIDINE_PHOSPHOMETHYLPYRIMIDINE KINASE THI20-RELATED"/>
    <property type="match status" value="1"/>
</dbReference>
<dbReference type="FunFam" id="3.40.1190.20:FF:000003">
    <property type="entry name" value="Phosphomethylpyrimidine kinase ThiD"/>
    <property type="match status" value="1"/>
</dbReference>
<dbReference type="Pfam" id="PF08543">
    <property type="entry name" value="Phos_pyr_kin"/>
    <property type="match status" value="1"/>
</dbReference>
<comment type="function">
    <text evidence="3">Catalyzes the phosphorylation of hydroxymethylpyrimidine phosphate (HMP-P) to HMP-PP, and of HMP to HMP-P.</text>
</comment>
<keyword evidence="13" id="KW-1185">Reference proteome</keyword>
<comment type="pathway">
    <text evidence="4">Cofactor biosynthesis; thiamine diphosphate biosynthesis; 4-amino-2-methyl-5-diphosphomethylpyrimidine from 5-amino-1-(5-phospho-D-ribosyl)imidazole: step 3/3.</text>
</comment>
<dbReference type="GO" id="GO:0009228">
    <property type="term" value="P:thiamine biosynthetic process"/>
    <property type="evidence" value="ECO:0007669"/>
    <property type="project" value="UniProtKB-KW"/>
</dbReference>
<keyword evidence="5 12" id="KW-0808">Transferase</keyword>
<comment type="catalytic activity">
    <reaction evidence="2">
        <text>4-amino-2-methyl-5-(phosphooxymethyl)pyrimidine + ATP = 4-amino-2-methyl-5-(diphosphooxymethyl)pyrimidine + ADP</text>
        <dbReference type="Rhea" id="RHEA:19893"/>
        <dbReference type="ChEBI" id="CHEBI:30616"/>
        <dbReference type="ChEBI" id="CHEBI:57841"/>
        <dbReference type="ChEBI" id="CHEBI:58354"/>
        <dbReference type="ChEBI" id="CHEBI:456216"/>
        <dbReference type="EC" id="2.7.4.7"/>
    </reaction>
</comment>
<dbReference type="GO" id="GO:0008972">
    <property type="term" value="F:phosphomethylpyrimidine kinase activity"/>
    <property type="evidence" value="ECO:0007669"/>
    <property type="project" value="UniProtKB-EC"/>
</dbReference>
<dbReference type="GO" id="GO:0009229">
    <property type="term" value="P:thiamine diphosphate biosynthetic process"/>
    <property type="evidence" value="ECO:0007669"/>
    <property type="project" value="UniProtKB-UniPathway"/>
</dbReference>
<organism evidence="12 13">
    <name type="scientific">Brachybacterium nesterenkovii</name>
    <dbReference type="NCBI Taxonomy" id="47847"/>
    <lineage>
        <taxon>Bacteria</taxon>
        <taxon>Bacillati</taxon>
        <taxon>Actinomycetota</taxon>
        <taxon>Actinomycetes</taxon>
        <taxon>Micrococcales</taxon>
        <taxon>Dermabacteraceae</taxon>
        <taxon>Brachybacterium</taxon>
    </lineage>
</organism>
<keyword evidence="9" id="KW-0784">Thiamine biosynthesis</keyword>
<keyword evidence="7 12" id="KW-0418">Kinase</keyword>
<evidence type="ECO:0000256" key="3">
    <source>
        <dbReference type="ARBA" id="ARBA00003848"/>
    </source>
</evidence>
<evidence type="ECO:0000256" key="7">
    <source>
        <dbReference type="ARBA" id="ARBA00022777"/>
    </source>
</evidence>
<evidence type="ECO:0000256" key="8">
    <source>
        <dbReference type="ARBA" id="ARBA00022840"/>
    </source>
</evidence>
<accession>A0A1X6WY77</accession>
<keyword evidence="8" id="KW-0067">ATP-binding</keyword>
<name>A0A1X6WY77_9MICO</name>
<evidence type="ECO:0000256" key="4">
    <source>
        <dbReference type="ARBA" id="ARBA00004769"/>
    </source>
</evidence>
<dbReference type="Proteomes" id="UP000195981">
    <property type="component" value="Unassembled WGS sequence"/>
</dbReference>
<evidence type="ECO:0000256" key="10">
    <source>
        <dbReference type="SAM" id="MobiDB-lite"/>
    </source>
</evidence>
<reference evidence="12 13" key="1">
    <citation type="submission" date="2017-02" db="EMBL/GenBank/DDBJ databases">
        <authorList>
            <person name="Peterson S.W."/>
        </authorList>
    </citation>
    <scope>NUCLEOTIDE SEQUENCE [LARGE SCALE GENOMIC DNA]</scope>
    <source>
        <strain evidence="12 13">CIP104813</strain>
    </source>
</reference>
<gene>
    <name evidence="12" type="ORF">FM110_05685</name>
</gene>
<dbReference type="PANTHER" id="PTHR20858">
    <property type="entry name" value="PHOSPHOMETHYLPYRIMIDINE KINASE"/>
    <property type="match status" value="1"/>
</dbReference>
<dbReference type="SUPFAM" id="SSF53613">
    <property type="entry name" value="Ribokinase-like"/>
    <property type="match status" value="1"/>
</dbReference>
<evidence type="ECO:0000313" key="12">
    <source>
        <dbReference type="EMBL" id="SLM90837.1"/>
    </source>
</evidence>
<dbReference type="RefSeq" id="WP_087103457.1">
    <property type="nucleotide sequence ID" value="NZ_FWFG01000050.1"/>
</dbReference>
<dbReference type="InterPro" id="IPR013749">
    <property type="entry name" value="PM/HMP-P_kinase-1"/>
</dbReference>
<dbReference type="AlphaFoldDB" id="A0A1X6WY77"/>
<evidence type="ECO:0000256" key="9">
    <source>
        <dbReference type="ARBA" id="ARBA00022977"/>
    </source>
</evidence>
<feature type="region of interest" description="Disordered" evidence="10">
    <location>
        <begin position="1"/>
        <end position="52"/>
    </location>
</feature>
<comment type="catalytic activity">
    <reaction evidence="1">
        <text>4-amino-5-hydroxymethyl-2-methylpyrimidine + ATP = 4-amino-2-methyl-5-(phosphooxymethyl)pyrimidine + ADP + H(+)</text>
        <dbReference type="Rhea" id="RHEA:23096"/>
        <dbReference type="ChEBI" id="CHEBI:15378"/>
        <dbReference type="ChEBI" id="CHEBI:16892"/>
        <dbReference type="ChEBI" id="CHEBI:30616"/>
        <dbReference type="ChEBI" id="CHEBI:58354"/>
        <dbReference type="ChEBI" id="CHEBI:456216"/>
        <dbReference type="EC" id="2.7.1.49"/>
    </reaction>
</comment>
<evidence type="ECO:0000313" key="13">
    <source>
        <dbReference type="Proteomes" id="UP000195981"/>
    </source>
</evidence>
<evidence type="ECO:0000256" key="6">
    <source>
        <dbReference type="ARBA" id="ARBA00022741"/>
    </source>
</evidence>
<sequence>MTTAVPSPREGLAPREDSDRREELGRREDLHHPGDSPSAGGPAVPPRVLSIAGTDPTGGAGIQADLKAIAACGGYGMAVVTALVAQNTRGVRSVHVPPTSFLREQLDAVGEDVAIDAVKTGMLFDAEIIAEVSDFLERTRPPIVVMDPVMVATSGDRLLRPEAEQGMRELLERVDLVTPNVPELAVLLDEAPARGWEELIGQAQRLAAASGTLVLAKGGHLTEDAVQDALVDADGVRRVVSSPRLSGATTHGTGCSLSAAMATLRVRHGGWERALEEAKPWLAGAIAEGEHLDVGGGTGPVSHFWALWEAAGIH</sequence>
<evidence type="ECO:0000256" key="2">
    <source>
        <dbReference type="ARBA" id="ARBA00000565"/>
    </source>
</evidence>
<dbReference type="InterPro" id="IPR029056">
    <property type="entry name" value="Ribokinase-like"/>
</dbReference>
<protein>
    <submittedName>
        <fullName evidence="12">Hydroxymethylpyrimidine phosphate kinase ThiD</fullName>
        <ecNumber evidence="12">2.7.4.7</ecNumber>
    </submittedName>
</protein>
<dbReference type="InterPro" id="IPR004399">
    <property type="entry name" value="HMP/HMP-P_kinase_dom"/>
</dbReference>
<evidence type="ECO:0000256" key="1">
    <source>
        <dbReference type="ARBA" id="ARBA00000151"/>
    </source>
</evidence>
<evidence type="ECO:0000259" key="11">
    <source>
        <dbReference type="Pfam" id="PF08543"/>
    </source>
</evidence>
<feature type="domain" description="Pyridoxamine kinase/Phosphomethylpyrimidine kinase" evidence="11">
    <location>
        <begin position="55"/>
        <end position="301"/>
    </location>
</feature>
<evidence type="ECO:0000256" key="5">
    <source>
        <dbReference type="ARBA" id="ARBA00022679"/>
    </source>
</evidence>
<dbReference type="CDD" id="cd01169">
    <property type="entry name" value="HMPP_kinase"/>
    <property type="match status" value="1"/>
</dbReference>
<dbReference type="GO" id="GO:0008902">
    <property type="term" value="F:hydroxymethylpyrimidine kinase activity"/>
    <property type="evidence" value="ECO:0007669"/>
    <property type="project" value="UniProtKB-EC"/>
</dbReference>
<keyword evidence="6" id="KW-0547">Nucleotide-binding</keyword>
<dbReference type="EC" id="2.7.4.7" evidence="12"/>
<dbReference type="UniPathway" id="UPA00060">
    <property type="reaction ID" value="UER00138"/>
</dbReference>
<dbReference type="GO" id="GO:0005524">
    <property type="term" value="F:ATP binding"/>
    <property type="evidence" value="ECO:0007669"/>
    <property type="project" value="UniProtKB-KW"/>
</dbReference>
<feature type="compositionally biased region" description="Basic and acidic residues" evidence="10">
    <location>
        <begin position="12"/>
        <end position="34"/>
    </location>
</feature>
<dbReference type="EMBL" id="FWFG01000050">
    <property type="protein sequence ID" value="SLM90837.1"/>
    <property type="molecule type" value="Genomic_DNA"/>
</dbReference>
<proteinExistence type="predicted"/>
<dbReference type="NCBIfam" id="TIGR00097">
    <property type="entry name" value="HMP-P_kinase"/>
    <property type="match status" value="1"/>
</dbReference>
<dbReference type="Gene3D" id="3.40.1190.20">
    <property type="match status" value="1"/>
</dbReference>
<dbReference type="GO" id="GO:0005829">
    <property type="term" value="C:cytosol"/>
    <property type="evidence" value="ECO:0007669"/>
    <property type="project" value="TreeGrafter"/>
</dbReference>
<dbReference type="OrthoDB" id="34166at2"/>